<gene>
    <name evidence="1" type="ORF">EJK54_0571</name>
</gene>
<keyword evidence="2" id="KW-1185">Reference proteome</keyword>
<dbReference type="Proteomes" id="UP000268436">
    <property type="component" value="Unassembled WGS sequence"/>
</dbReference>
<organism evidence="1 2">
    <name type="scientific">Moraxella catarrhalis</name>
    <name type="common">Branhamella catarrhalis</name>
    <dbReference type="NCBI Taxonomy" id="480"/>
    <lineage>
        <taxon>Bacteria</taxon>
        <taxon>Pseudomonadati</taxon>
        <taxon>Pseudomonadota</taxon>
        <taxon>Gammaproteobacteria</taxon>
        <taxon>Moraxellales</taxon>
        <taxon>Moraxellaceae</taxon>
        <taxon>Moraxella</taxon>
    </lineage>
</organism>
<evidence type="ECO:0000313" key="1">
    <source>
        <dbReference type="EMBL" id="RUO12754.1"/>
    </source>
</evidence>
<evidence type="ECO:0000313" key="2">
    <source>
        <dbReference type="Proteomes" id="UP000268436"/>
    </source>
</evidence>
<proteinExistence type="predicted"/>
<dbReference type="EMBL" id="RYER01000024">
    <property type="protein sequence ID" value="RUO12754.1"/>
    <property type="molecule type" value="Genomic_DNA"/>
</dbReference>
<comment type="caution">
    <text evidence="1">The sequence shown here is derived from an EMBL/GenBank/DDBJ whole genome shotgun (WGS) entry which is preliminary data.</text>
</comment>
<sequence>MGQMNDNIPILQVLLITKTNRNQPKNQITHRSFGSWVVFIGSQYMM</sequence>
<protein>
    <submittedName>
        <fullName evidence="1">Uncharacterized protein</fullName>
    </submittedName>
</protein>
<accession>A0ABY0BHC9</accession>
<name>A0ABY0BHC9_MORCA</name>
<reference evidence="1 2" key="1">
    <citation type="submission" date="2018-12" db="EMBL/GenBank/DDBJ databases">
        <title>Persistence of Moraxella catarrhalis in Chronic Obstructive Pulmonary Disease and Regulation of the Hag/MID Adhesin.</title>
        <authorList>
            <person name="Murphy T."/>
            <person name="Zhao X."/>
            <person name="Vyas G."/>
            <person name="Aluvathingal J."/>
            <person name="Nadendla S."/>
            <person name="Tallon L."/>
            <person name="Tettelin H."/>
        </authorList>
    </citation>
    <scope>NUCLEOTIDE SEQUENCE [LARGE SCALE GENOMIC DNA]</scope>
    <source>
        <strain evidence="1 2">173P27B1</strain>
    </source>
</reference>